<comment type="caution">
    <text evidence="1">The sequence shown here is derived from an EMBL/GenBank/DDBJ whole genome shotgun (WGS) entry which is preliminary data.</text>
</comment>
<accession>A0ABV6Y6P4</accession>
<dbReference type="EMBL" id="JBHOMY010000023">
    <property type="protein sequence ID" value="MFC1456942.1"/>
    <property type="molecule type" value="Genomic_DNA"/>
</dbReference>
<proteinExistence type="predicted"/>
<dbReference type="InterPro" id="IPR047211">
    <property type="entry name" value="POXB-like"/>
</dbReference>
<dbReference type="Gene3D" id="3.40.50.970">
    <property type="match status" value="1"/>
</dbReference>
<name>A0ABV6Y6P4_9HYPH</name>
<evidence type="ECO:0000313" key="1">
    <source>
        <dbReference type="EMBL" id="MFC1456942.1"/>
    </source>
</evidence>
<dbReference type="PANTHER" id="PTHR42981:SF2">
    <property type="entry name" value="PYRUVATE DEHYDROGENASE [UBIQUINONE]"/>
    <property type="match status" value="1"/>
</dbReference>
<protein>
    <submittedName>
        <fullName evidence="1">Thiamine pyrophosphate-requiring protein</fullName>
    </submittedName>
</protein>
<dbReference type="InterPro" id="IPR029061">
    <property type="entry name" value="THDP-binding"/>
</dbReference>
<dbReference type="SUPFAM" id="SSF52518">
    <property type="entry name" value="Thiamin diphosphate-binding fold (THDP-binding)"/>
    <property type="match status" value="1"/>
</dbReference>
<dbReference type="PANTHER" id="PTHR42981">
    <property type="entry name" value="PYRUVATE DEHYDROGENASE [UBIQUINONE]"/>
    <property type="match status" value="1"/>
</dbReference>
<evidence type="ECO:0000313" key="2">
    <source>
        <dbReference type="Proteomes" id="UP001593940"/>
    </source>
</evidence>
<gene>
    <name evidence="1" type="ORF">ACETIH_09460</name>
</gene>
<dbReference type="Proteomes" id="UP001593940">
    <property type="component" value="Unassembled WGS sequence"/>
</dbReference>
<sequence>RSIGLGGLRVDDPEQVGAAWETALAADRPFILDMVTDTNVPPLPPHITLKQARHFMGALAKGDPETGSVVVDTARQIIGSILPSKE</sequence>
<organism evidence="1 2">
    <name type="scientific">Microvirga arabica</name>
    <dbReference type="NCBI Taxonomy" id="1128671"/>
    <lineage>
        <taxon>Bacteria</taxon>
        <taxon>Pseudomonadati</taxon>
        <taxon>Pseudomonadota</taxon>
        <taxon>Alphaproteobacteria</taxon>
        <taxon>Hyphomicrobiales</taxon>
        <taxon>Methylobacteriaceae</taxon>
        <taxon>Microvirga</taxon>
    </lineage>
</organism>
<reference evidence="1 2" key="1">
    <citation type="submission" date="2024-09" db="EMBL/GenBank/DDBJ databases">
        <title>Nodulacao em especies de Leguminosae Basais da Amazonia e Caracterizacao dos Rizobios e Bacterias Associadas aos Nodulos.</title>
        <authorList>
            <person name="Jambeiro I.C.A."/>
            <person name="Lopes I.S."/>
            <person name="Aguiar E.R.G.R."/>
            <person name="Santos A.F.J."/>
            <person name="Dos Santos J.M.F."/>
            <person name="Gross E."/>
        </authorList>
    </citation>
    <scope>NUCLEOTIDE SEQUENCE [LARGE SCALE GENOMIC DNA]</scope>
    <source>
        <strain evidence="1 2">BRUESC1165</strain>
    </source>
</reference>
<keyword evidence="2" id="KW-1185">Reference proteome</keyword>
<feature type="non-terminal residue" evidence="1">
    <location>
        <position position="1"/>
    </location>
</feature>